<dbReference type="GO" id="GO:0000976">
    <property type="term" value="F:transcription cis-regulatory region binding"/>
    <property type="evidence" value="ECO:0007669"/>
    <property type="project" value="TreeGrafter"/>
</dbReference>
<evidence type="ECO:0000256" key="3">
    <source>
        <dbReference type="ARBA" id="ARBA00023015"/>
    </source>
</evidence>
<feature type="compositionally biased region" description="Low complexity" evidence="7">
    <location>
        <begin position="709"/>
        <end position="723"/>
    </location>
</feature>
<comment type="subcellular location">
    <subcellularLocation>
        <location evidence="1">Nucleus</location>
    </subcellularLocation>
</comment>
<dbReference type="GO" id="GO:0006351">
    <property type="term" value="P:DNA-templated transcription"/>
    <property type="evidence" value="ECO:0007669"/>
    <property type="project" value="InterPro"/>
</dbReference>
<feature type="region of interest" description="Disordered" evidence="7">
    <location>
        <begin position="650"/>
        <end position="751"/>
    </location>
</feature>
<dbReference type="CDD" id="cd00067">
    <property type="entry name" value="GAL4"/>
    <property type="match status" value="1"/>
</dbReference>
<dbReference type="GO" id="GO:0008270">
    <property type="term" value="F:zinc ion binding"/>
    <property type="evidence" value="ECO:0007669"/>
    <property type="project" value="InterPro"/>
</dbReference>
<name>S8E9W3_FOMSC</name>
<feature type="compositionally biased region" description="Polar residues" evidence="7">
    <location>
        <begin position="99"/>
        <end position="108"/>
    </location>
</feature>
<evidence type="ECO:0000256" key="2">
    <source>
        <dbReference type="ARBA" id="ARBA00022723"/>
    </source>
</evidence>
<evidence type="ECO:0000313" key="10">
    <source>
        <dbReference type="Proteomes" id="UP000015241"/>
    </source>
</evidence>
<evidence type="ECO:0000256" key="7">
    <source>
        <dbReference type="SAM" id="MobiDB-lite"/>
    </source>
</evidence>
<dbReference type="InterPro" id="IPR001138">
    <property type="entry name" value="Zn2Cys6_DnaBD"/>
</dbReference>
<dbReference type="CDD" id="cd12148">
    <property type="entry name" value="fungal_TF_MHR"/>
    <property type="match status" value="1"/>
</dbReference>
<evidence type="ECO:0000256" key="4">
    <source>
        <dbReference type="ARBA" id="ARBA00023125"/>
    </source>
</evidence>
<dbReference type="Pfam" id="PF00172">
    <property type="entry name" value="Zn_clus"/>
    <property type="match status" value="1"/>
</dbReference>
<feature type="region of interest" description="Disordered" evidence="7">
    <location>
        <begin position="97"/>
        <end position="176"/>
    </location>
</feature>
<dbReference type="eggNOG" id="ENOG502S1F2">
    <property type="taxonomic scope" value="Eukaryota"/>
</dbReference>
<evidence type="ECO:0000256" key="1">
    <source>
        <dbReference type="ARBA" id="ARBA00004123"/>
    </source>
</evidence>
<dbReference type="InterPro" id="IPR051089">
    <property type="entry name" value="prtT"/>
</dbReference>
<reference evidence="9 10" key="1">
    <citation type="journal article" date="2012" name="Science">
        <title>The Paleozoic origin of enzymatic lignin decomposition reconstructed from 31 fungal genomes.</title>
        <authorList>
            <person name="Floudas D."/>
            <person name="Binder M."/>
            <person name="Riley R."/>
            <person name="Barry K."/>
            <person name="Blanchette R.A."/>
            <person name="Henrissat B."/>
            <person name="Martinez A.T."/>
            <person name="Otillar R."/>
            <person name="Spatafora J.W."/>
            <person name="Yadav J.S."/>
            <person name="Aerts A."/>
            <person name="Benoit I."/>
            <person name="Boyd A."/>
            <person name="Carlson A."/>
            <person name="Copeland A."/>
            <person name="Coutinho P.M."/>
            <person name="de Vries R.P."/>
            <person name="Ferreira P."/>
            <person name="Findley K."/>
            <person name="Foster B."/>
            <person name="Gaskell J."/>
            <person name="Glotzer D."/>
            <person name="Gorecki P."/>
            <person name="Heitman J."/>
            <person name="Hesse C."/>
            <person name="Hori C."/>
            <person name="Igarashi K."/>
            <person name="Jurgens J.A."/>
            <person name="Kallen N."/>
            <person name="Kersten P."/>
            <person name="Kohler A."/>
            <person name="Kuees U."/>
            <person name="Kumar T.K.A."/>
            <person name="Kuo A."/>
            <person name="LaButti K."/>
            <person name="Larrondo L.F."/>
            <person name="Lindquist E."/>
            <person name="Ling A."/>
            <person name="Lombard V."/>
            <person name="Lucas S."/>
            <person name="Lundell T."/>
            <person name="Martin R."/>
            <person name="McLaughlin D.J."/>
            <person name="Morgenstern I."/>
            <person name="Morin E."/>
            <person name="Murat C."/>
            <person name="Nagy L.G."/>
            <person name="Nolan M."/>
            <person name="Ohm R.A."/>
            <person name="Patyshakuliyeva A."/>
            <person name="Rokas A."/>
            <person name="Ruiz-Duenas F.J."/>
            <person name="Sabat G."/>
            <person name="Salamov A."/>
            <person name="Samejima M."/>
            <person name="Schmutz J."/>
            <person name="Slot J.C."/>
            <person name="St John F."/>
            <person name="Stenlid J."/>
            <person name="Sun H."/>
            <person name="Sun S."/>
            <person name="Syed K."/>
            <person name="Tsang A."/>
            <person name="Wiebenga A."/>
            <person name="Young D."/>
            <person name="Pisabarro A."/>
            <person name="Eastwood D.C."/>
            <person name="Martin F."/>
            <person name="Cullen D."/>
            <person name="Grigoriev I.V."/>
            <person name="Hibbett D.S."/>
        </authorList>
    </citation>
    <scope>NUCLEOTIDE SEQUENCE</scope>
    <source>
        <strain evidence="10">FP-58527</strain>
    </source>
</reference>
<accession>S8E9W3</accession>
<dbReference type="InParanoid" id="S8E9W3"/>
<keyword evidence="3" id="KW-0805">Transcription regulation</keyword>
<feature type="compositionally biased region" description="Polar residues" evidence="7">
    <location>
        <begin position="667"/>
        <end position="689"/>
    </location>
</feature>
<keyword evidence="10" id="KW-1185">Reference proteome</keyword>
<dbReference type="STRING" id="743788.S8E9W3"/>
<evidence type="ECO:0000256" key="5">
    <source>
        <dbReference type="ARBA" id="ARBA00023163"/>
    </source>
</evidence>
<dbReference type="EMBL" id="KE504139">
    <property type="protein sequence ID" value="EPT01757.1"/>
    <property type="molecule type" value="Genomic_DNA"/>
</dbReference>
<feature type="compositionally biased region" description="Acidic residues" evidence="7">
    <location>
        <begin position="163"/>
        <end position="173"/>
    </location>
</feature>
<dbReference type="FunCoup" id="S8E9W3">
    <property type="interactions" value="176"/>
</dbReference>
<dbReference type="Proteomes" id="UP000015241">
    <property type="component" value="Unassembled WGS sequence"/>
</dbReference>
<dbReference type="SMART" id="SM00906">
    <property type="entry name" value="Fungal_trans"/>
    <property type="match status" value="1"/>
</dbReference>
<organism evidence="9 10">
    <name type="scientific">Fomitopsis schrenkii</name>
    <name type="common">Brown rot fungus</name>
    <dbReference type="NCBI Taxonomy" id="2126942"/>
    <lineage>
        <taxon>Eukaryota</taxon>
        <taxon>Fungi</taxon>
        <taxon>Dikarya</taxon>
        <taxon>Basidiomycota</taxon>
        <taxon>Agaricomycotina</taxon>
        <taxon>Agaricomycetes</taxon>
        <taxon>Polyporales</taxon>
        <taxon>Fomitopsis</taxon>
    </lineage>
</organism>
<dbReference type="InterPro" id="IPR036864">
    <property type="entry name" value="Zn2-C6_fun-type_DNA-bd_sf"/>
</dbReference>
<dbReference type="OrthoDB" id="3163292at2759"/>
<evidence type="ECO:0000259" key="8">
    <source>
        <dbReference type="PROSITE" id="PS50048"/>
    </source>
</evidence>
<keyword evidence="5" id="KW-0804">Transcription</keyword>
<feature type="region of interest" description="Disordered" evidence="7">
    <location>
        <begin position="1"/>
        <end position="31"/>
    </location>
</feature>
<dbReference type="PANTHER" id="PTHR31845:SF19">
    <property type="entry name" value="TRANSCRIPTION FACTOR DOMAIN-CONTAINING PROTEIN"/>
    <property type="match status" value="1"/>
</dbReference>
<gene>
    <name evidence="9" type="ORF">FOMPIDRAFT_100979</name>
</gene>
<dbReference type="SMART" id="SM00066">
    <property type="entry name" value="GAL4"/>
    <property type="match status" value="1"/>
</dbReference>
<dbReference type="PANTHER" id="PTHR31845">
    <property type="entry name" value="FINGER DOMAIN PROTEIN, PUTATIVE-RELATED"/>
    <property type="match status" value="1"/>
</dbReference>
<protein>
    <recommendedName>
        <fullName evidence="8">Zn(2)-C6 fungal-type domain-containing protein</fullName>
    </recommendedName>
</protein>
<dbReference type="Gene3D" id="4.10.240.10">
    <property type="entry name" value="Zn(2)-C6 fungal-type DNA-binding domain"/>
    <property type="match status" value="1"/>
</dbReference>
<dbReference type="PROSITE" id="PS50048">
    <property type="entry name" value="ZN2_CY6_FUNGAL_2"/>
    <property type="match status" value="1"/>
</dbReference>
<dbReference type="GO" id="GO:0000981">
    <property type="term" value="F:DNA-binding transcription factor activity, RNA polymerase II-specific"/>
    <property type="evidence" value="ECO:0007669"/>
    <property type="project" value="InterPro"/>
</dbReference>
<keyword evidence="2" id="KW-0479">Metal-binding</keyword>
<dbReference type="InterPro" id="IPR007219">
    <property type="entry name" value="XnlR_reg_dom"/>
</dbReference>
<evidence type="ECO:0000313" key="9">
    <source>
        <dbReference type="EMBL" id="EPT01757.1"/>
    </source>
</evidence>
<sequence>MEQPLPPSQPAHGEQTVSLNDDKPPAKPPVVRGARACTVCRAAKMKCVGADDGNNIPCQRCKRSGAECIFEKHRRGRKPGSRLSEASKMLRRLEKGLNTAKQKSSMNDSLVLPPIVGPSSGDGRFGDNAGPSGSHYTGQELPPLNLPSHVQDGYPRSNQASDSEMDEDDEADEKDGGMYPARLIKQNERNSSFFKTILNPSDEAPVARSAGASDRSNSHPRSPPYAKAQPSASVNFLADGQPLKDPVEAGLLSEEEVRNLWDMFFIRLNPFINLFDPALHTYDHVRAKCPFLFTAFIMACCKFFKPDMYQPVLRLAHQYAVRAFAENWKRVEVVQAFACMTYWKEPDDTRTWMYIGYACRMAIDLGLNRYVGRRPPGETDMQMRERRNRERTYLVLWVHDRSLSMQTGKHWMLPKDDELVTRSTTWHEEGGSLIRQEDVIVSAFTQLRNIAADTTDVFNRAQGGSVACGEDVDYNLLLRDCNNRLNQWLQTWREEMRRAGGSRFHMSMLLFFQSHVRLFLNTFGIHSTGSSGESCNVEALNTCYAAAMAGLKIVALDFVEVSMLRYCQDSIAVMTAYSAVLLRGTISPPLTELKINAVQEIHSVINKTAKAYHDAAQLTQQSYSATYHARFLQSLIANDLQKEQQLQLERDRYQRERPPVNGRPPSSYASAPSTNGYGSQAYGPQSIQASAVEHPHQPGGYYSHPSTLPAPSVSPSSASASSSYTHPPVSSYVPHRDADYPMSDSTQRGSGMSSFSLAGISTTYAQYQAQPAEEHTPMYWNNMFKDFGLDGGTEPPQHAYANGGGYAGQAAPGVPETSGSAMHMQHAPSHSAQQAYSSVAYREAPPEHSAYQNHGGYASYSAPVVAGYQAGYGGR</sequence>
<keyword evidence="6" id="KW-0539">Nucleus</keyword>
<dbReference type="GO" id="GO:0005634">
    <property type="term" value="C:nucleus"/>
    <property type="evidence" value="ECO:0007669"/>
    <property type="project" value="UniProtKB-SubCell"/>
</dbReference>
<dbReference type="HOGENOM" id="CLU_017865_0_0_1"/>
<feature type="domain" description="Zn(2)-C6 fungal-type" evidence="8">
    <location>
        <begin position="36"/>
        <end position="70"/>
    </location>
</feature>
<dbReference type="Pfam" id="PF04082">
    <property type="entry name" value="Fungal_trans"/>
    <property type="match status" value="1"/>
</dbReference>
<dbReference type="PROSITE" id="PS00463">
    <property type="entry name" value="ZN2_CY6_FUNGAL_1"/>
    <property type="match status" value="1"/>
</dbReference>
<proteinExistence type="predicted"/>
<dbReference type="AlphaFoldDB" id="S8E9W3"/>
<feature type="region of interest" description="Disordered" evidence="7">
    <location>
        <begin position="204"/>
        <end position="231"/>
    </location>
</feature>
<keyword evidence="4" id="KW-0238">DNA-binding</keyword>
<evidence type="ECO:0000256" key="6">
    <source>
        <dbReference type="ARBA" id="ARBA00023242"/>
    </source>
</evidence>
<dbReference type="SUPFAM" id="SSF57701">
    <property type="entry name" value="Zn2/Cys6 DNA-binding domain"/>
    <property type="match status" value="1"/>
</dbReference>